<dbReference type="EMBL" id="LSBJ02000002">
    <property type="protein sequence ID" value="OAQ59736.1"/>
    <property type="molecule type" value="Genomic_DNA"/>
</dbReference>
<dbReference type="InterPro" id="IPR021765">
    <property type="entry name" value="UstYa-like"/>
</dbReference>
<dbReference type="GO" id="GO:0043386">
    <property type="term" value="P:mycotoxin biosynthetic process"/>
    <property type="evidence" value="ECO:0007669"/>
    <property type="project" value="InterPro"/>
</dbReference>
<gene>
    <name evidence="3" type="ORF">VFPPC_03943</name>
</gene>
<comment type="caution">
    <text evidence="3">The sequence shown here is derived from an EMBL/GenBank/DDBJ whole genome shotgun (WGS) entry which is preliminary data.</text>
</comment>
<proteinExistence type="inferred from homology"/>
<evidence type="ECO:0008006" key="5">
    <source>
        <dbReference type="Google" id="ProtNLM"/>
    </source>
</evidence>
<keyword evidence="2" id="KW-0812">Transmembrane</keyword>
<organism evidence="3 4">
    <name type="scientific">Pochonia chlamydosporia 170</name>
    <dbReference type="NCBI Taxonomy" id="1380566"/>
    <lineage>
        <taxon>Eukaryota</taxon>
        <taxon>Fungi</taxon>
        <taxon>Dikarya</taxon>
        <taxon>Ascomycota</taxon>
        <taxon>Pezizomycotina</taxon>
        <taxon>Sordariomycetes</taxon>
        <taxon>Hypocreomycetidae</taxon>
        <taxon>Hypocreales</taxon>
        <taxon>Clavicipitaceae</taxon>
        <taxon>Pochonia</taxon>
    </lineage>
</organism>
<name>A0A179F2S2_METCM</name>
<dbReference type="OrthoDB" id="3687641at2759"/>
<comment type="similarity">
    <text evidence="1">Belongs to the ustYa family.</text>
</comment>
<evidence type="ECO:0000256" key="1">
    <source>
        <dbReference type="ARBA" id="ARBA00035112"/>
    </source>
</evidence>
<dbReference type="PANTHER" id="PTHR33365">
    <property type="entry name" value="YALI0B05434P"/>
    <property type="match status" value="1"/>
</dbReference>
<evidence type="ECO:0000313" key="4">
    <source>
        <dbReference type="Proteomes" id="UP000078397"/>
    </source>
</evidence>
<dbReference type="RefSeq" id="XP_018137729.1">
    <property type="nucleotide sequence ID" value="XM_018283381.1"/>
</dbReference>
<evidence type="ECO:0000256" key="2">
    <source>
        <dbReference type="SAM" id="Phobius"/>
    </source>
</evidence>
<sequence>MRIQSISPRWSGYVGLTHQDMTEKDAENDTFKGDFECSSTGFNKFAILSVANLALFTVSAVMASIVVSPSLDRRLNAKLRATSSYSPVFDMIDLEPSIKRINGTVNATGTLSIARQFPNSAADSIWGEDIELIRPIPVTREQILKMGNNPDTVAKLENDVWGLGDNAYVAALDIFHNLHCLNTLRRAAYATYYNQSTGNNNLNLVTRHWKEGWEYPFPDFSIDKHCINFDKLNEWHKSASIDMKKYVKVMRKPDGVKEELAE</sequence>
<keyword evidence="2" id="KW-1133">Transmembrane helix</keyword>
<evidence type="ECO:0000313" key="3">
    <source>
        <dbReference type="EMBL" id="OAQ59736.1"/>
    </source>
</evidence>
<dbReference type="AlphaFoldDB" id="A0A179F2S2"/>
<feature type="transmembrane region" description="Helical" evidence="2">
    <location>
        <begin position="45"/>
        <end position="68"/>
    </location>
</feature>
<dbReference type="STRING" id="1380566.A0A179F2S2"/>
<protein>
    <recommendedName>
        <fullName evidence="5">Tat pathway signal sequence</fullName>
    </recommendedName>
</protein>
<accession>A0A179F2S2</accession>
<dbReference type="Pfam" id="PF11807">
    <property type="entry name" value="UstYa"/>
    <property type="match status" value="2"/>
</dbReference>
<keyword evidence="2" id="KW-0472">Membrane</keyword>
<dbReference type="Proteomes" id="UP000078397">
    <property type="component" value="Unassembled WGS sequence"/>
</dbReference>
<dbReference type="PANTHER" id="PTHR33365:SF14">
    <property type="entry name" value="TAT PATHWAY SIGNAL SEQUENCE"/>
    <property type="match status" value="1"/>
</dbReference>
<keyword evidence="4" id="KW-1185">Reference proteome</keyword>
<reference evidence="3 4" key="1">
    <citation type="journal article" date="2016" name="PLoS Pathog.">
        <title>Biosynthesis of antibiotic leucinostatins in bio-control fungus Purpureocillium lilacinum and their inhibition on phytophthora revealed by genome mining.</title>
        <authorList>
            <person name="Wang G."/>
            <person name="Liu Z."/>
            <person name="Lin R."/>
            <person name="Li E."/>
            <person name="Mao Z."/>
            <person name="Ling J."/>
            <person name="Yang Y."/>
            <person name="Yin W.B."/>
            <person name="Xie B."/>
        </authorList>
    </citation>
    <scope>NUCLEOTIDE SEQUENCE [LARGE SCALE GENOMIC DNA]</scope>
    <source>
        <strain evidence="3">170</strain>
    </source>
</reference>
<dbReference type="KEGG" id="pchm:VFPPC_03943"/>
<dbReference type="GeneID" id="28847375"/>